<proteinExistence type="predicted"/>
<dbReference type="Proteomes" id="UP001178507">
    <property type="component" value="Unassembled WGS sequence"/>
</dbReference>
<protein>
    <submittedName>
        <fullName evidence="1">Uncharacterized protein</fullName>
    </submittedName>
</protein>
<evidence type="ECO:0000313" key="1">
    <source>
        <dbReference type="EMBL" id="CAJ1370208.1"/>
    </source>
</evidence>
<reference evidence="1" key="1">
    <citation type="submission" date="2023-08" db="EMBL/GenBank/DDBJ databases">
        <authorList>
            <person name="Chen Y."/>
            <person name="Shah S."/>
            <person name="Dougan E. K."/>
            <person name="Thang M."/>
            <person name="Chan C."/>
        </authorList>
    </citation>
    <scope>NUCLEOTIDE SEQUENCE</scope>
</reference>
<gene>
    <name evidence="1" type="ORF">EVOR1521_LOCUS836</name>
</gene>
<keyword evidence="2" id="KW-1185">Reference proteome</keyword>
<accession>A0AA36HJH5</accession>
<dbReference type="AlphaFoldDB" id="A0AA36HJH5"/>
<name>A0AA36HJH5_9DINO</name>
<dbReference type="EMBL" id="CAUJNA010000003">
    <property type="protein sequence ID" value="CAJ1370208.1"/>
    <property type="molecule type" value="Genomic_DNA"/>
</dbReference>
<organism evidence="1 2">
    <name type="scientific">Effrenium voratum</name>
    <dbReference type="NCBI Taxonomy" id="2562239"/>
    <lineage>
        <taxon>Eukaryota</taxon>
        <taxon>Sar</taxon>
        <taxon>Alveolata</taxon>
        <taxon>Dinophyceae</taxon>
        <taxon>Suessiales</taxon>
        <taxon>Symbiodiniaceae</taxon>
        <taxon>Effrenium</taxon>
    </lineage>
</organism>
<evidence type="ECO:0000313" key="2">
    <source>
        <dbReference type="Proteomes" id="UP001178507"/>
    </source>
</evidence>
<sequence length="145" mass="17021">MTHLPDDEQALKNYVEERSLWTEMRAKLEQSEVEIQEAETIPGSVPTFSHHDGAFQRSQDSFARDYTLEEYEKLRGKFRRLCEPKRGSGNIEVPGDIFKQYMDAFLKVVTMEKSHEKTHELEEEGGFYTPEEMKELLHYKQTFGP</sequence>
<comment type="caution">
    <text evidence="1">The sequence shown here is derived from an EMBL/GenBank/DDBJ whole genome shotgun (WGS) entry which is preliminary data.</text>
</comment>